<comment type="caution">
    <text evidence="2">The sequence shown here is derived from an EMBL/GenBank/DDBJ whole genome shotgun (WGS) entry which is preliminary data.</text>
</comment>
<name>A0A074RCW0_9AGAM</name>
<organism evidence="2 3">
    <name type="scientific">Rhizoctonia solani 123E</name>
    <dbReference type="NCBI Taxonomy" id="1423351"/>
    <lineage>
        <taxon>Eukaryota</taxon>
        <taxon>Fungi</taxon>
        <taxon>Dikarya</taxon>
        <taxon>Basidiomycota</taxon>
        <taxon>Agaricomycotina</taxon>
        <taxon>Agaricomycetes</taxon>
        <taxon>Cantharellales</taxon>
        <taxon>Ceratobasidiaceae</taxon>
        <taxon>Rhizoctonia</taxon>
    </lineage>
</organism>
<keyword evidence="3" id="KW-1185">Reference proteome</keyword>
<evidence type="ECO:0000313" key="3">
    <source>
        <dbReference type="Proteomes" id="UP000027456"/>
    </source>
</evidence>
<dbReference type="HOGENOM" id="CLU_2043757_0_0_1"/>
<sequence length="121" mass="13010">MKIDKELEGLEYTQVLDDSPPLSGSVVQLSSDSEPEILDIPDSPPRQRAPTTASTIRQPRHQSARQPAHQSVPSAEFHVVAQKVQAQSRPAQPAQPCNPLDAATAQLASVLNPSADNDQVN</sequence>
<protein>
    <submittedName>
        <fullName evidence="2">Uncharacterized protein</fullName>
    </submittedName>
</protein>
<evidence type="ECO:0000256" key="1">
    <source>
        <dbReference type="SAM" id="MobiDB-lite"/>
    </source>
</evidence>
<accession>A0A074RCW0</accession>
<evidence type="ECO:0000313" key="2">
    <source>
        <dbReference type="EMBL" id="KEP45006.1"/>
    </source>
</evidence>
<feature type="non-terminal residue" evidence="2">
    <location>
        <position position="121"/>
    </location>
</feature>
<dbReference type="Proteomes" id="UP000027456">
    <property type="component" value="Unassembled WGS sequence"/>
</dbReference>
<dbReference type="OrthoDB" id="3192039at2759"/>
<feature type="compositionally biased region" description="Polar residues" evidence="1">
    <location>
        <begin position="64"/>
        <end position="73"/>
    </location>
</feature>
<feature type="region of interest" description="Disordered" evidence="1">
    <location>
        <begin position="1"/>
        <end position="100"/>
    </location>
</feature>
<dbReference type="EMBL" id="AZST01002380">
    <property type="protein sequence ID" value="KEP45006.1"/>
    <property type="molecule type" value="Genomic_DNA"/>
</dbReference>
<proteinExistence type="predicted"/>
<gene>
    <name evidence="2" type="ORF">V565_331160</name>
</gene>
<dbReference type="AlphaFoldDB" id="A0A074RCW0"/>
<reference evidence="2 3" key="1">
    <citation type="submission" date="2013-12" db="EMBL/GenBank/DDBJ databases">
        <authorList>
            <person name="Cubeta M."/>
            <person name="Pakala S."/>
            <person name="Fedorova N."/>
            <person name="Thomas E."/>
            <person name="Dean R."/>
            <person name="Jabaji S."/>
            <person name="Neate S."/>
            <person name="Toda T."/>
            <person name="Tavantzis S."/>
            <person name="Vilgalys R."/>
            <person name="Bharathan N."/>
            <person name="Pakala S."/>
            <person name="Losada L.S."/>
            <person name="Zafar N."/>
            <person name="Nierman W."/>
        </authorList>
    </citation>
    <scope>NUCLEOTIDE SEQUENCE [LARGE SCALE GENOMIC DNA]</scope>
    <source>
        <strain evidence="2 3">123E</strain>
    </source>
</reference>
<feature type="compositionally biased region" description="Low complexity" evidence="1">
    <location>
        <begin position="85"/>
        <end position="95"/>
    </location>
</feature>